<accession>A0A9N9P921</accession>
<organism evidence="2 3">
    <name type="scientific">Dentiscutata erythropus</name>
    <dbReference type="NCBI Taxonomy" id="1348616"/>
    <lineage>
        <taxon>Eukaryota</taxon>
        <taxon>Fungi</taxon>
        <taxon>Fungi incertae sedis</taxon>
        <taxon>Mucoromycota</taxon>
        <taxon>Glomeromycotina</taxon>
        <taxon>Glomeromycetes</taxon>
        <taxon>Diversisporales</taxon>
        <taxon>Gigasporaceae</taxon>
        <taxon>Dentiscutata</taxon>
    </lineage>
</organism>
<dbReference type="EMBL" id="CAJVPY010036415">
    <property type="protein sequence ID" value="CAG8801965.1"/>
    <property type="molecule type" value="Genomic_DNA"/>
</dbReference>
<keyword evidence="3" id="KW-1185">Reference proteome</keyword>
<name>A0A9N9P921_9GLOM</name>
<sequence>DEVNEKISSGNTDYDTSDDNQSLSDDNNEGSYESPSDDNNE</sequence>
<feature type="region of interest" description="Disordered" evidence="1">
    <location>
        <begin position="1"/>
        <end position="41"/>
    </location>
</feature>
<evidence type="ECO:0000256" key="1">
    <source>
        <dbReference type="SAM" id="MobiDB-lite"/>
    </source>
</evidence>
<feature type="compositionally biased region" description="Polar residues" evidence="1">
    <location>
        <begin position="1"/>
        <end position="14"/>
    </location>
</feature>
<dbReference type="AlphaFoldDB" id="A0A9N9P921"/>
<reference evidence="2" key="1">
    <citation type="submission" date="2021-06" db="EMBL/GenBank/DDBJ databases">
        <authorList>
            <person name="Kallberg Y."/>
            <person name="Tangrot J."/>
            <person name="Rosling A."/>
        </authorList>
    </citation>
    <scope>NUCLEOTIDE SEQUENCE</scope>
    <source>
        <strain evidence="2">MA453B</strain>
    </source>
</reference>
<evidence type="ECO:0000313" key="3">
    <source>
        <dbReference type="Proteomes" id="UP000789405"/>
    </source>
</evidence>
<dbReference type="Proteomes" id="UP000789405">
    <property type="component" value="Unassembled WGS sequence"/>
</dbReference>
<proteinExistence type="predicted"/>
<feature type="non-terminal residue" evidence="2">
    <location>
        <position position="1"/>
    </location>
</feature>
<evidence type="ECO:0000313" key="2">
    <source>
        <dbReference type="EMBL" id="CAG8801965.1"/>
    </source>
</evidence>
<feature type="non-terminal residue" evidence="2">
    <location>
        <position position="41"/>
    </location>
</feature>
<gene>
    <name evidence="2" type="ORF">DERYTH_LOCUS23570</name>
</gene>
<protein>
    <submittedName>
        <fullName evidence="2">16818_t:CDS:1</fullName>
    </submittedName>
</protein>
<comment type="caution">
    <text evidence="2">The sequence shown here is derived from an EMBL/GenBank/DDBJ whole genome shotgun (WGS) entry which is preliminary data.</text>
</comment>